<dbReference type="PANTHER" id="PTHR10696">
    <property type="entry name" value="GAMMA-BUTYROBETAINE HYDROXYLASE-RELATED"/>
    <property type="match status" value="1"/>
</dbReference>
<dbReference type="AlphaFoldDB" id="A0A0L0DRY2"/>
<dbReference type="GeneID" id="25561392"/>
<comment type="pathway">
    <text evidence="3">Amine and polyamine biosynthesis; carnitine biosynthesis.</text>
</comment>
<evidence type="ECO:0000256" key="10">
    <source>
        <dbReference type="SAM" id="MobiDB-lite"/>
    </source>
</evidence>
<keyword evidence="7 12" id="KW-0223">Dioxygenase</keyword>
<evidence type="ECO:0000256" key="3">
    <source>
        <dbReference type="ARBA" id="ARBA00005022"/>
    </source>
</evidence>
<evidence type="ECO:0000256" key="1">
    <source>
        <dbReference type="ARBA" id="ARBA00001954"/>
    </source>
</evidence>
<evidence type="ECO:0000256" key="9">
    <source>
        <dbReference type="ARBA" id="ARBA00023004"/>
    </source>
</evidence>
<dbReference type="OMA" id="KYKWGFC"/>
<feature type="domain" description="TauD/TfdA-like" evidence="11">
    <location>
        <begin position="92"/>
        <end position="322"/>
    </location>
</feature>
<comment type="cofactor">
    <cofactor evidence="2">
        <name>L-ascorbate</name>
        <dbReference type="ChEBI" id="CHEBI:38290"/>
    </cofactor>
</comment>
<dbReference type="EMBL" id="GL349438">
    <property type="protein sequence ID" value="KNC54796.1"/>
    <property type="molecule type" value="Genomic_DNA"/>
</dbReference>
<dbReference type="InterPro" id="IPR050411">
    <property type="entry name" value="AlphaKG_dependent_hydroxylases"/>
</dbReference>
<protein>
    <submittedName>
        <fullName evidence="12">Trimethyllysine dioxygenase</fullName>
    </submittedName>
</protein>
<feature type="region of interest" description="Disordered" evidence="10">
    <location>
        <begin position="1"/>
        <end position="22"/>
    </location>
</feature>
<evidence type="ECO:0000256" key="5">
    <source>
        <dbReference type="ARBA" id="ARBA00022723"/>
    </source>
</evidence>
<accession>A0A0L0DRY2</accession>
<dbReference type="Proteomes" id="UP000054408">
    <property type="component" value="Unassembled WGS sequence"/>
</dbReference>
<comment type="similarity">
    <text evidence="4">Belongs to the gamma-BBH/TMLD family.</text>
</comment>
<evidence type="ECO:0000313" key="13">
    <source>
        <dbReference type="Proteomes" id="UP000054408"/>
    </source>
</evidence>
<dbReference type="GO" id="GO:0005739">
    <property type="term" value="C:mitochondrion"/>
    <property type="evidence" value="ECO:0007669"/>
    <property type="project" value="TreeGrafter"/>
</dbReference>
<evidence type="ECO:0000256" key="6">
    <source>
        <dbReference type="ARBA" id="ARBA00022873"/>
    </source>
</evidence>
<organism evidence="12 13">
    <name type="scientific">Thecamonas trahens ATCC 50062</name>
    <dbReference type="NCBI Taxonomy" id="461836"/>
    <lineage>
        <taxon>Eukaryota</taxon>
        <taxon>Apusozoa</taxon>
        <taxon>Apusomonadida</taxon>
        <taxon>Apusomonadidae</taxon>
        <taxon>Thecamonas</taxon>
    </lineage>
</organism>
<evidence type="ECO:0000259" key="11">
    <source>
        <dbReference type="Pfam" id="PF02668"/>
    </source>
</evidence>
<dbReference type="CDD" id="cd00250">
    <property type="entry name" value="CAS_like"/>
    <property type="match status" value="1"/>
</dbReference>
<dbReference type="InterPro" id="IPR003819">
    <property type="entry name" value="TauD/TfdA-like"/>
</dbReference>
<evidence type="ECO:0000313" key="12">
    <source>
        <dbReference type="EMBL" id="KNC54796.1"/>
    </source>
</evidence>
<gene>
    <name evidence="12" type="ORF">AMSG_01648</name>
</gene>
<dbReference type="STRING" id="461836.A0A0L0DRY2"/>
<keyword evidence="6" id="KW-0124">Carnitine biosynthesis</keyword>
<dbReference type="OrthoDB" id="408743at2759"/>
<keyword evidence="5" id="KW-0479">Metal-binding</keyword>
<dbReference type="GO" id="GO:0046872">
    <property type="term" value="F:metal ion binding"/>
    <property type="evidence" value="ECO:0007669"/>
    <property type="project" value="UniProtKB-KW"/>
</dbReference>
<evidence type="ECO:0000256" key="2">
    <source>
        <dbReference type="ARBA" id="ARBA00001961"/>
    </source>
</evidence>
<evidence type="ECO:0000256" key="4">
    <source>
        <dbReference type="ARBA" id="ARBA00008654"/>
    </source>
</evidence>
<name>A0A0L0DRY2_THETB</name>
<dbReference type="Gene3D" id="3.60.130.10">
    <property type="entry name" value="Clavaminate synthase-like"/>
    <property type="match status" value="1"/>
</dbReference>
<dbReference type="GO" id="GO:0051213">
    <property type="term" value="F:dioxygenase activity"/>
    <property type="evidence" value="ECO:0007669"/>
    <property type="project" value="UniProtKB-KW"/>
</dbReference>
<dbReference type="SUPFAM" id="SSF51197">
    <property type="entry name" value="Clavaminate synthase-like"/>
    <property type="match status" value="1"/>
</dbReference>
<evidence type="ECO:0000256" key="8">
    <source>
        <dbReference type="ARBA" id="ARBA00023002"/>
    </source>
</evidence>
<keyword evidence="9" id="KW-0408">Iron</keyword>
<dbReference type="InterPro" id="IPR042098">
    <property type="entry name" value="TauD-like_sf"/>
</dbReference>
<evidence type="ECO:0000256" key="7">
    <source>
        <dbReference type="ARBA" id="ARBA00022964"/>
    </source>
</evidence>
<dbReference type="PANTHER" id="PTHR10696:SF51">
    <property type="entry name" value="TRIMETHYLLYSINE DIOXYGENASE, MITOCHONDRIAL"/>
    <property type="match status" value="1"/>
</dbReference>
<sequence>MVATHTLAREAVSPADAEMGDDGGVVVTWGDGHVSLYSAGELPAVFGSNRVAARQPMPEGVGISRSGGSPAAGDIPLEQLVASGALEIDAGLGQEQYTEQVLDNLAAYGLAFVTGVEPSAAATRALLEGICFARATHYGDFWDFTADLEHGDTAYTNLALRPHTDGTYFTDPPGAQILHCLEHDGSGGDSVMVDGFAALDALAAARPDHFDLLSSTPLRWTYVDANDVYSAVAPAVTTDAAGALRQLRFNNDDRDGFPDGDASTVAAYYEAWTHLMGLVNDANAPWTATFKLLPGTVCFFDNWRTLHGRTAFTGKRRLAGAYYSAQDLASRHARIKRA</sequence>
<proteinExistence type="inferred from homology"/>
<dbReference type="RefSeq" id="XP_013761696.1">
    <property type="nucleotide sequence ID" value="XM_013906242.1"/>
</dbReference>
<comment type="cofactor">
    <cofactor evidence="1">
        <name>Fe(2+)</name>
        <dbReference type="ChEBI" id="CHEBI:29033"/>
    </cofactor>
</comment>
<dbReference type="Pfam" id="PF02668">
    <property type="entry name" value="TauD"/>
    <property type="match status" value="1"/>
</dbReference>
<reference evidence="12 13" key="1">
    <citation type="submission" date="2010-05" db="EMBL/GenBank/DDBJ databases">
        <title>The Genome Sequence of Thecamonas trahens ATCC 50062.</title>
        <authorList>
            <consortium name="The Broad Institute Genome Sequencing Platform"/>
            <person name="Russ C."/>
            <person name="Cuomo C."/>
            <person name="Shea T."/>
            <person name="Young S.K."/>
            <person name="Zeng Q."/>
            <person name="Koehrsen M."/>
            <person name="Haas B."/>
            <person name="Borodovsky M."/>
            <person name="Guigo R."/>
            <person name="Alvarado L."/>
            <person name="Berlin A."/>
            <person name="Bochicchio J."/>
            <person name="Borenstein D."/>
            <person name="Chapman S."/>
            <person name="Chen Z."/>
            <person name="Freedman E."/>
            <person name="Gellesch M."/>
            <person name="Goldberg J."/>
            <person name="Griggs A."/>
            <person name="Gujja S."/>
            <person name="Heilman E."/>
            <person name="Heiman D."/>
            <person name="Hepburn T."/>
            <person name="Howarth C."/>
            <person name="Jen D."/>
            <person name="Larson L."/>
            <person name="Mehta T."/>
            <person name="Park D."/>
            <person name="Pearson M."/>
            <person name="Roberts A."/>
            <person name="Saif S."/>
            <person name="Shenoy N."/>
            <person name="Sisk P."/>
            <person name="Stolte C."/>
            <person name="Sykes S."/>
            <person name="Thomson T."/>
            <person name="Walk T."/>
            <person name="White J."/>
            <person name="Yandava C."/>
            <person name="Burger G."/>
            <person name="Gray M.W."/>
            <person name="Holland P.W.H."/>
            <person name="King N."/>
            <person name="Lang F.B.F."/>
            <person name="Roger A.J."/>
            <person name="Ruiz-Trillo I."/>
            <person name="Lander E."/>
            <person name="Nusbaum C."/>
        </authorList>
    </citation>
    <scope>NUCLEOTIDE SEQUENCE [LARGE SCALE GENOMIC DNA]</scope>
    <source>
        <strain evidence="12 13">ATCC 50062</strain>
    </source>
</reference>
<dbReference type="FunFam" id="3.60.130.10:FF:000001">
    <property type="entry name" value="Trimethyllysine dioxygenase, mitochondrial"/>
    <property type="match status" value="1"/>
</dbReference>
<dbReference type="eggNOG" id="KOG3889">
    <property type="taxonomic scope" value="Eukaryota"/>
</dbReference>
<keyword evidence="13" id="KW-1185">Reference proteome</keyword>
<dbReference type="GO" id="GO:0045329">
    <property type="term" value="P:carnitine biosynthetic process"/>
    <property type="evidence" value="ECO:0007669"/>
    <property type="project" value="UniProtKB-KW"/>
</dbReference>
<keyword evidence="8" id="KW-0560">Oxidoreductase</keyword>